<feature type="transmembrane region" description="Helical" evidence="6">
    <location>
        <begin position="15"/>
        <end position="36"/>
    </location>
</feature>
<dbReference type="Pfam" id="PF17820">
    <property type="entry name" value="PDZ_6"/>
    <property type="match status" value="1"/>
</dbReference>
<dbReference type="Gene3D" id="3.30.750.44">
    <property type="match status" value="1"/>
</dbReference>
<keyword evidence="2 5" id="KW-0645">Protease</keyword>
<dbReference type="RefSeq" id="WP_092091412.1">
    <property type="nucleotide sequence ID" value="NZ_FOQE01000005.1"/>
</dbReference>
<dbReference type="SMART" id="SM00228">
    <property type="entry name" value="PDZ"/>
    <property type="match status" value="1"/>
</dbReference>
<keyword evidence="3 5" id="KW-0378">Hydrolase</keyword>
<dbReference type="InterPro" id="IPR041489">
    <property type="entry name" value="PDZ_6"/>
</dbReference>
<keyword evidence="6" id="KW-1133">Transmembrane helix</keyword>
<dbReference type="GO" id="GO:0030288">
    <property type="term" value="C:outer membrane-bounded periplasmic space"/>
    <property type="evidence" value="ECO:0007669"/>
    <property type="project" value="TreeGrafter"/>
</dbReference>
<evidence type="ECO:0000256" key="5">
    <source>
        <dbReference type="RuleBase" id="RU004404"/>
    </source>
</evidence>
<dbReference type="NCBIfam" id="TIGR00225">
    <property type="entry name" value="prc"/>
    <property type="match status" value="1"/>
</dbReference>
<dbReference type="InterPro" id="IPR002477">
    <property type="entry name" value="Peptidoglycan-bd-like"/>
</dbReference>
<gene>
    <name evidence="8" type="ORF">SAMN04489868_10582</name>
</gene>
<dbReference type="InterPro" id="IPR055210">
    <property type="entry name" value="CtpA/B_N"/>
</dbReference>
<dbReference type="InterPro" id="IPR036034">
    <property type="entry name" value="PDZ_sf"/>
</dbReference>
<reference evidence="8 9" key="1">
    <citation type="submission" date="2016-10" db="EMBL/GenBank/DDBJ databases">
        <authorList>
            <person name="de Groot N.N."/>
        </authorList>
    </citation>
    <scope>NUCLEOTIDE SEQUENCE [LARGE SCALE GENOMIC DNA]</scope>
    <source>
        <strain evidence="8 9">DSM 27630</strain>
    </source>
</reference>
<feature type="domain" description="PDZ" evidence="7">
    <location>
        <begin position="111"/>
        <end position="179"/>
    </location>
</feature>
<dbReference type="PANTHER" id="PTHR32060">
    <property type="entry name" value="TAIL-SPECIFIC PROTEASE"/>
    <property type="match status" value="1"/>
</dbReference>
<keyword evidence="4 5" id="KW-0720">Serine protease</keyword>
<dbReference type="SUPFAM" id="SSF50156">
    <property type="entry name" value="PDZ domain-like"/>
    <property type="match status" value="1"/>
</dbReference>
<dbReference type="SMART" id="SM00245">
    <property type="entry name" value="TSPc"/>
    <property type="match status" value="1"/>
</dbReference>
<evidence type="ECO:0000259" key="7">
    <source>
        <dbReference type="PROSITE" id="PS50106"/>
    </source>
</evidence>
<accession>A0A1I3BBY4</accession>
<dbReference type="AlphaFoldDB" id="A0A1I3BBY4"/>
<evidence type="ECO:0000256" key="2">
    <source>
        <dbReference type="ARBA" id="ARBA00022670"/>
    </source>
</evidence>
<sequence length="489" mass="53160">MKDEPEKKQQKKVPISLYLLSLIVVALLSIGGTIWLSSNGKAKVDEAAIQQENATSQTKNDEFAKLESVYQTILSRYYQKVDGDQLIEGALSGMTKALGDPYTDYMNVSETSDLNESINASFEGIGAEVMKQGDFVQIVSPIAGSPAEKAGLQPNDIILKVDDTELTGMTLNEAVSHIRGEKGTSVTLTIQRNGQTFEVKVVRDTIPIETVNGTLDKKDATIGHITITNFSDPTYDELVQTVTDLRSQGAKAFVFDVRSNPGGLLQTALMISNMFLEDGDTIVQTQEKGEKPVATLADDETYGDFKINEPSVLLVNEGSASASEILAGALKESAGIPIIGTKTFGKGTVQSVLSFEDESELKLTIGKWLTPKGEWINEKGVEPDQTVKLPDYAELMVINPAETYQKGDLSDEVKNLESVMKALGYTTTADGSYDGETVAAVKQFQSDHKLKEDGIVTGETASALVNDLRKKIEENDTQYEAAMLYLQEH</sequence>
<dbReference type="InterPro" id="IPR004447">
    <property type="entry name" value="Peptidase_S41A"/>
</dbReference>
<keyword evidence="9" id="KW-1185">Reference proteome</keyword>
<dbReference type="EMBL" id="FOQE01000005">
    <property type="protein sequence ID" value="SFH59803.1"/>
    <property type="molecule type" value="Genomic_DNA"/>
</dbReference>
<evidence type="ECO:0000256" key="1">
    <source>
        <dbReference type="ARBA" id="ARBA00009179"/>
    </source>
</evidence>
<dbReference type="InterPro" id="IPR036366">
    <property type="entry name" value="PGBDSf"/>
</dbReference>
<dbReference type="Pfam" id="PF01471">
    <property type="entry name" value="PG_binding_1"/>
    <property type="match status" value="1"/>
</dbReference>
<name>A0A1I3BBY4_9LACT</name>
<dbReference type="InterPro" id="IPR036365">
    <property type="entry name" value="PGBD-like_sf"/>
</dbReference>
<organism evidence="8 9">
    <name type="scientific">Pisciglobus halotolerans</name>
    <dbReference type="NCBI Taxonomy" id="745365"/>
    <lineage>
        <taxon>Bacteria</taxon>
        <taxon>Bacillati</taxon>
        <taxon>Bacillota</taxon>
        <taxon>Bacilli</taxon>
        <taxon>Lactobacillales</taxon>
        <taxon>Carnobacteriaceae</taxon>
    </lineage>
</organism>
<dbReference type="CDD" id="cd07560">
    <property type="entry name" value="Peptidase_S41_CPP"/>
    <property type="match status" value="1"/>
</dbReference>
<dbReference type="Gene3D" id="3.90.226.10">
    <property type="entry name" value="2-enoyl-CoA Hydratase, Chain A, domain 1"/>
    <property type="match status" value="1"/>
</dbReference>
<dbReference type="GO" id="GO:0004175">
    <property type="term" value="F:endopeptidase activity"/>
    <property type="evidence" value="ECO:0007669"/>
    <property type="project" value="TreeGrafter"/>
</dbReference>
<evidence type="ECO:0000256" key="4">
    <source>
        <dbReference type="ARBA" id="ARBA00022825"/>
    </source>
</evidence>
<evidence type="ECO:0000313" key="9">
    <source>
        <dbReference type="Proteomes" id="UP000198668"/>
    </source>
</evidence>
<dbReference type="FunFam" id="2.30.42.10:FF:000063">
    <property type="entry name" value="Peptidase, S41 family"/>
    <property type="match status" value="1"/>
</dbReference>
<evidence type="ECO:0000256" key="3">
    <source>
        <dbReference type="ARBA" id="ARBA00022801"/>
    </source>
</evidence>
<dbReference type="CDD" id="cd06782">
    <property type="entry name" value="cpPDZ_CPP-like"/>
    <property type="match status" value="1"/>
</dbReference>
<dbReference type="Proteomes" id="UP000198668">
    <property type="component" value="Unassembled WGS sequence"/>
</dbReference>
<proteinExistence type="inferred from homology"/>
<dbReference type="GO" id="GO:0008236">
    <property type="term" value="F:serine-type peptidase activity"/>
    <property type="evidence" value="ECO:0007669"/>
    <property type="project" value="UniProtKB-KW"/>
</dbReference>
<dbReference type="InterPro" id="IPR005151">
    <property type="entry name" value="Tail-specific_protease"/>
</dbReference>
<dbReference type="InterPro" id="IPR001478">
    <property type="entry name" value="PDZ"/>
</dbReference>
<dbReference type="Gene3D" id="1.10.101.10">
    <property type="entry name" value="PGBD-like superfamily/PGBD"/>
    <property type="match status" value="1"/>
</dbReference>
<dbReference type="Pfam" id="PF03572">
    <property type="entry name" value="Peptidase_S41"/>
    <property type="match status" value="1"/>
</dbReference>
<dbReference type="OrthoDB" id="9812068at2"/>
<comment type="similarity">
    <text evidence="1 5">Belongs to the peptidase S41A family.</text>
</comment>
<dbReference type="SUPFAM" id="SSF47090">
    <property type="entry name" value="PGBD-like"/>
    <property type="match status" value="1"/>
</dbReference>
<evidence type="ECO:0000256" key="6">
    <source>
        <dbReference type="SAM" id="Phobius"/>
    </source>
</evidence>
<protein>
    <submittedName>
        <fullName evidence="8">Carboxyl-terminal processing protease</fullName>
    </submittedName>
</protein>
<dbReference type="GO" id="GO:0006508">
    <property type="term" value="P:proteolysis"/>
    <property type="evidence" value="ECO:0007669"/>
    <property type="project" value="UniProtKB-KW"/>
</dbReference>
<dbReference type="Gene3D" id="2.30.42.10">
    <property type="match status" value="1"/>
</dbReference>
<keyword evidence="6" id="KW-0472">Membrane</keyword>
<evidence type="ECO:0000313" key="8">
    <source>
        <dbReference type="EMBL" id="SFH59803.1"/>
    </source>
</evidence>
<keyword evidence="6" id="KW-0812">Transmembrane</keyword>
<dbReference type="SUPFAM" id="SSF52096">
    <property type="entry name" value="ClpP/crotonase"/>
    <property type="match status" value="1"/>
</dbReference>
<dbReference type="InterPro" id="IPR029045">
    <property type="entry name" value="ClpP/crotonase-like_dom_sf"/>
</dbReference>
<dbReference type="PANTHER" id="PTHR32060:SF30">
    <property type="entry name" value="CARBOXY-TERMINAL PROCESSING PROTEASE CTPA"/>
    <property type="match status" value="1"/>
</dbReference>
<dbReference type="GO" id="GO:0007165">
    <property type="term" value="P:signal transduction"/>
    <property type="evidence" value="ECO:0007669"/>
    <property type="project" value="TreeGrafter"/>
</dbReference>
<dbReference type="Pfam" id="PF22694">
    <property type="entry name" value="CtpB_N-like"/>
    <property type="match status" value="1"/>
</dbReference>
<dbReference type="PROSITE" id="PS50106">
    <property type="entry name" value="PDZ"/>
    <property type="match status" value="1"/>
</dbReference>